<keyword evidence="3" id="KW-1185">Reference proteome</keyword>
<reference evidence="2 3" key="1">
    <citation type="submission" date="2015-10" db="EMBL/GenBank/DDBJ databases">
        <title>Draft genome sequence of Streptomyces yokosukanensis DSM 40224, type strain for the species Streptomyces yokosukanensis.</title>
        <authorList>
            <person name="Ruckert C."/>
            <person name="Winkler A."/>
            <person name="Kalinowski J."/>
            <person name="Kampfer P."/>
            <person name="Glaeser S."/>
        </authorList>
    </citation>
    <scope>NUCLEOTIDE SEQUENCE [LARGE SCALE GENOMIC DNA]</scope>
    <source>
        <strain evidence="2 3">DSM 40224</strain>
    </source>
</reference>
<dbReference type="Proteomes" id="UP000053127">
    <property type="component" value="Unassembled WGS sequence"/>
</dbReference>
<evidence type="ECO:0000313" key="2">
    <source>
        <dbReference type="EMBL" id="KUM92554.1"/>
    </source>
</evidence>
<gene>
    <name evidence="2" type="ORF">AQI95_44085</name>
</gene>
<dbReference type="AlphaFoldDB" id="A0A101NG68"/>
<dbReference type="STRING" id="67386.AQI95_44085"/>
<organism evidence="2 3">
    <name type="scientific">Streptomyces yokosukanensis</name>
    <dbReference type="NCBI Taxonomy" id="67386"/>
    <lineage>
        <taxon>Bacteria</taxon>
        <taxon>Bacillati</taxon>
        <taxon>Actinomycetota</taxon>
        <taxon>Actinomycetes</taxon>
        <taxon>Kitasatosporales</taxon>
        <taxon>Streptomycetaceae</taxon>
        <taxon>Streptomyces</taxon>
    </lineage>
</organism>
<dbReference type="RefSeq" id="WP_067137129.1">
    <property type="nucleotide sequence ID" value="NZ_KQ948273.1"/>
</dbReference>
<evidence type="ECO:0008006" key="4">
    <source>
        <dbReference type="Google" id="ProtNLM"/>
    </source>
</evidence>
<feature type="compositionally biased region" description="Basic residues" evidence="1">
    <location>
        <begin position="81"/>
        <end position="98"/>
    </location>
</feature>
<accession>A0A101NG68</accession>
<name>A0A101NG68_9ACTN</name>
<sequence>MLLQLLDRRGKAFVPFQQKPLPAAPESEQPAQVLDLMAALDASVQKAKEARGEDTGLAEVHELPKPKKKAAARKQPATKAAAKKAAAKKATGRRPRSA</sequence>
<comment type="caution">
    <text evidence="2">The sequence shown here is derived from an EMBL/GenBank/DDBJ whole genome shotgun (WGS) entry which is preliminary data.</text>
</comment>
<evidence type="ECO:0000313" key="3">
    <source>
        <dbReference type="Proteomes" id="UP000053127"/>
    </source>
</evidence>
<evidence type="ECO:0000256" key="1">
    <source>
        <dbReference type="SAM" id="MobiDB-lite"/>
    </source>
</evidence>
<dbReference type="EMBL" id="LMWN01000158">
    <property type="protein sequence ID" value="KUM92554.1"/>
    <property type="molecule type" value="Genomic_DNA"/>
</dbReference>
<feature type="region of interest" description="Disordered" evidence="1">
    <location>
        <begin position="44"/>
        <end position="98"/>
    </location>
</feature>
<feature type="compositionally biased region" description="Basic and acidic residues" evidence="1">
    <location>
        <begin position="46"/>
        <end position="65"/>
    </location>
</feature>
<protein>
    <recommendedName>
        <fullName evidence="4">Ku domain-containing protein</fullName>
    </recommendedName>
</protein>
<proteinExistence type="predicted"/>